<evidence type="ECO:0008006" key="3">
    <source>
        <dbReference type="Google" id="ProtNLM"/>
    </source>
</evidence>
<keyword evidence="2" id="KW-1185">Reference proteome</keyword>
<dbReference type="AlphaFoldDB" id="A0A239FH84"/>
<gene>
    <name evidence="1" type="ORF">SAMN06295967_112108</name>
</gene>
<sequence length="394" mass="43900">MKQIIYLYLVLVAIISCSGPKEQSFENEDGYSLVIVDSLEINVLGSPMLVDVSPLADRFAFYDYSSKEFLFTDRNGTIIGRFSKKGDTPDAYGFLMEFPGFIDEEQVALAGMNGVFVFDLGGNMVKKMSHPESLGGAGFMSFVGKGMETVNLIGKPYLLSKSVRTRDTYPGEQRFYDEFRAIELIDIELGEFTEIVPFEEGSLFLNGNGFYESDYAPALEASGDRLYVALGGEPKLRVYKLSQTGAELESTVDLIIPGFEKLPLTSREEFYKGSVTIKGSTPAIRNIHVVDDYLILHYYGGIPESIMKELDALWESGNQEESERLYAKAAEEVSQGMMILEKESLLQVGNIPFIDGVSTSGFASGGGFLWMQRSPNIEEEEDFLRVYKVKLVEK</sequence>
<evidence type="ECO:0000313" key="2">
    <source>
        <dbReference type="Proteomes" id="UP000198480"/>
    </source>
</evidence>
<proteinExistence type="predicted"/>
<dbReference type="PROSITE" id="PS51257">
    <property type="entry name" value="PROKAR_LIPOPROTEIN"/>
    <property type="match status" value="1"/>
</dbReference>
<name>A0A239FH84_9BACT</name>
<organism evidence="1 2">
    <name type="scientific">Belliella buryatensis</name>
    <dbReference type="NCBI Taxonomy" id="1500549"/>
    <lineage>
        <taxon>Bacteria</taxon>
        <taxon>Pseudomonadati</taxon>
        <taxon>Bacteroidota</taxon>
        <taxon>Cytophagia</taxon>
        <taxon>Cytophagales</taxon>
        <taxon>Cyclobacteriaceae</taxon>
        <taxon>Belliella</taxon>
    </lineage>
</organism>
<dbReference type="Proteomes" id="UP000198480">
    <property type="component" value="Unassembled WGS sequence"/>
</dbReference>
<dbReference type="OrthoDB" id="819294at2"/>
<dbReference type="RefSeq" id="WP_089241674.1">
    <property type="nucleotide sequence ID" value="NZ_FZOK01000012.1"/>
</dbReference>
<accession>A0A239FH84</accession>
<dbReference type="EMBL" id="FZOK01000012">
    <property type="protein sequence ID" value="SNS56167.1"/>
    <property type="molecule type" value="Genomic_DNA"/>
</dbReference>
<reference evidence="2" key="1">
    <citation type="submission" date="2017-06" db="EMBL/GenBank/DDBJ databases">
        <authorList>
            <person name="Varghese N."/>
            <person name="Submissions S."/>
        </authorList>
    </citation>
    <scope>NUCLEOTIDE SEQUENCE [LARGE SCALE GENOMIC DNA]</scope>
    <source>
        <strain evidence="2">5C</strain>
    </source>
</reference>
<evidence type="ECO:0000313" key="1">
    <source>
        <dbReference type="EMBL" id="SNS56167.1"/>
    </source>
</evidence>
<protein>
    <recommendedName>
        <fullName evidence="3">6-bladed beta-propeller protein</fullName>
    </recommendedName>
</protein>